<comment type="caution">
    <text evidence="2">The sequence shown here is derived from an EMBL/GenBank/DDBJ whole genome shotgun (WGS) entry which is preliminary data.</text>
</comment>
<evidence type="ECO:0000256" key="1">
    <source>
        <dbReference type="SAM" id="MobiDB-lite"/>
    </source>
</evidence>
<gene>
    <name evidence="2" type="ORF">PoB_000725100</name>
</gene>
<dbReference type="AlphaFoldDB" id="A0AAV3YC34"/>
<dbReference type="Proteomes" id="UP000735302">
    <property type="component" value="Unassembled WGS sequence"/>
</dbReference>
<feature type="compositionally biased region" description="Polar residues" evidence="1">
    <location>
        <begin position="172"/>
        <end position="184"/>
    </location>
</feature>
<reference evidence="2 3" key="1">
    <citation type="journal article" date="2021" name="Elife">
        <title>Chloroplast acquisition without the gene transfer in kleptoplastic sea slugs, Plakobranchus ocellatus.</title>
        <authorList>
            <person name="Maeda T."/>
            <person name="Takahashi S."/>
            <person name="Yoshida T."/>
            <person name="Shimamura S."/>
            <person name="Takaki Y."/>
            <person name="Nagai Y."/>
            <person name="Toyoda A."/>
            <person name="Suzuki Y."/>
            <person name="Arimoto A."/>
            <person name="Ishii H."/>
            <person name="Satoh N."/>
            <person name="Nishiyama T."/>
            <person name="Hasebe M."/>
            <person name="Maruyama T."/>
            <person name="Minagawa J."/>
            <person name="Obokata J."/>
            <person name="Shigenobu S."/>
        </authorList>
    </citation>
    <scope>NUCLEOTIDE SEQUENCE [LARGE SCALE GENOMIC DNA]</scope>
</reference>
<sequence length="408" mass="45037">MSEDFIQTKYNRPNSECPGKRGIHNVGISLPQSDRMPGCELVPSPIFTQGKTSLDTTKKTESTTSTMTKGRASPSLTLSMERASPNFTLTKEKVSPNLTSNKSRAWPGRSINKGEGSLNLKLIKGRASPSLGINKSSNSLTRGKASPKPNVIRRSLSPTKQAMGALGRPPSAQITPSGSTTFDDSRQIINSRSSAMDIKSFDRTDTFNSQSSATEESSTMTDSAYLINDIDYPRKSYDCDSITAGTLSSDELFATKSCVKINEKDLGAIETSVKQPENESRLIPISRAVNTVSAVQESLFEMFKETRDILMGYQSVLREKSVADFTIQCSDFSNTFSSLSSAYQACEDVIGNISDQLKDMRELTGEICDLLSQSTEREDLKAWVGLEESNQDAREHHYYNHHHHYLHH</sequence>
<feature type="region of interest" description="Disordered" evidence="1">
    <location>
        <begin position="128"/>
        <end position="184"/>
    </location>
</feature>
<evidence type="ECO:0000313" key="2">
    <source>
        <dbReference type="EMBL" id="GFN80745.1"/>
    </source>
</evidence>
<protein>
    <submittedName>
        <fullName evidence="2">Uncharacterized protein</fullName>
    </submittedName>
</protein>
<organism evidence="2 3">
    <name type="scientific">Plakobranchus ocellatus</name>
    <dbReference type="NCBI Taxonomy" id="259542"/>
    <lineage>
        <taxon>Eukaryota</taxon>
        <taxon>Metazoa</taxon>
        <taxon>Spiralia</taxon>
        <taxon>Lophotrochozoa</taxon>
        <taxon>Mollusca</taxon>
        <taxon>Gastropoda</taxon>
        <taxon>Heterobranchia</taxon>
        <taxon>Euthyneura</taxon>
        <taxon>Panpulmonata</taxon>
        <taxon>Sacoglossa</taxon>
        <taxon>Placobranchoidea</taxon>
        <taxon>Plakobranchidae</taxon>
        <taxon>Plakobranchus</taxon>
    </lineage>
</organism>
<evidence type="ECO:0000313" key="3">
    <source>
        <dbReference type="Proteomes" id="UP000735302"/>
    </source>
</evidence>
<accession>A0AAV3YC34</accession>
<feature type="compositionally biased region" description="Polar residues" evidence="1">
    <location>
        <begin position="131"/>
        <end position="141"/>
    </location>
</feature>
<proteinExistence type="predicted"/>
<name>A0AAV3YC34_9GAST</name>
<feature type="region of interest" description="Disordered" evidence="1">
    <location>
        <begin position="44"/>
        <end position="74"/>
    </location>
</feature>
<keyword evidence="3" id="KW-1185">Reference proteome</keyword>
<dbReference type="EMBL" id="BLXT01000847">
    <property type="protein sequence ID" value="GFN80745.1"/>
    <property type="molecule type" value="Genomic_DNA"/>
</dbReference>